<evidence type="ECO:0000313" key="2">
    <source>
        <dbReference type="Proteomes" id="UP000001505"/>
    </source>
</evidence>
<name>D6YT71_WADCW</name>
<dbReference type="KEGG" id="wch:wcw_1930"/>
<dbReference type="AlphaFoldDB" id="D6YT71"/>
<dbReference type="HOGENOM" id="CLU_065130_0_0_0"/>
<gene>
    <name evidence="1" type="ordered locus">wcw_1930</name>
</gene>
<dbReference type="STRING" id="716544.wcw_1930"/>
<protein>
    <recommendedName>
        <fullName evidence="3">Lipoprotein</fullName>
    </recommendedName>
</protein>
<evidence type="ECO:0008006" key="3">
    <source>
        <dbReference type="Google" id="ProtNLM"/>
    </source>
</evidence>
<keyword evidence="2" id="KW-1185">Reference proteome</keyword>
<reference evidence="1 2" key="1">
    <citation type="journal article" date="2010" name="PLoS ONE">
        <title>The Waddlia genome: a window into chlamydial biology.</title>
        <authorList>
            <person name="Bertelli C."/>
            <person name="Collyn F."/>
            <person name="Croxatto A."/>
            <person name="Ruckert C."/>
            <person name="Polkinghorne A."/>
            <person name="Kebbi-Beghdadi C."/>
            <person name="Goesmann A."/>
            <person name="Vaughan L."/>
            <person name="Greub G."/>
        </authorList>
    </citation>
    <scope>NUCLEOTIDE SEQUENCE [LARGE SCALE GENOMIC DNA]</scope>
    <source>
        <strain evidence="2">ATCC VR-1470 / WSU 86-1044</strain>
    </source>
</reference>
<dbReference type="eggNOG" id="ENOG50308MT">
    <property type="taxonomic scope" value="Bacteria"/>
</dbReference>
<proteinExistence type="predicted"/>
<sequence length="365" mass="40556">MDDIMRSICILLTTVFMATGCVGKLGPTSLRNDSLAYNRAVQRSNDTQLLLNLVRLRYRDTPTFLQIGTISSAYELKRSLGADIKDNSFENDTLKLGLDLIDKPTTVYSPVRGKGFSEELLTPIQLPSLLLLNSSGWRIDRVFRVVVQRMNGLANAPSASGPTPEAAPDYKKFSELMNIFRELELHDAINIVVDVHPKTGKPVFSIALAPNLAMNHLYARVWELLDVDSGTYSIRMLPYHGAKRERNEVLVDTRSLLSVLYFLSQGVNPPLCDEKSGKVTVTLDENGNYFDWSELLDGIISINSKPISTKDDCVPCGIYVCYRGSYFYIDDRDLNSKATFSLLSQVMALQGGCPVIPAITTISLN</sequence>
<accession>D6YT71</accession>
<dbReference type="PROSITE" id="PS51257">
    <property type="entry name" value="PROKAR_LIPOPROTEIN"/>
    <property type="match status" value="1"/>
</dbReference>
<evidence type="ECO:0000313" key="1">
    <source>
        <dbReference type="EMBL" id="ADI39266.1"/>
    </source>
</evidence>
<dbReference type="EMBL" id="CP001928">
    <property type="protein sequence ID" value="ADI39266.1"/>
    <property type="molecule type" value="Genomic_DNA"/>
</dbReference>
<dbReference type="Proteomes" id="UP000001505">
    <property type="component" value="Chromosome"/>
</dbReference>
<organism evidence="1 2">
    <name type="scientific">Waddlia chondrophila (strain ATCC VR-1470 / WSU 86-1044)</name>
    <dbReference type="NCBI Taxonomy" id="716544"/>
    <lineage>
        <taxon>Bacteria</taxon>
        <taxon>Pseudomonadati</taxon>
        <taxon>Chlamydiota</taxon>
        <taxon>Chlamydiia</taxon>
        <taxon>Parachlamydiales</taxon>
        <taxon>Waddliaceae</taxon>
        <taxon>Waddlia</taxon>
    </lineage>
</organism>